<dbReference type="OrthoDB" id="4281720at2"/>
<dbReference type="Proteomes" id="UP000183810">
    <property type="component" value="Chromosome"/>
</dbReference>
<dbReference type="InterPro" id="IPR025948">
    <property type="entry name" value="HTH-like_dom"/>
</dbReference>
<proteinExistence type="predicted"/>
<dbReference type="Pfam" id="PF13276">
    <property type="entry name" value="HTH_21"/>
    <property type="match status" value="1"/>
</dbReference>
<reference evidence="3" key="1">
    <citation type="submission" date="2016-11" db="EMBL/GenBank/DDBJ databases">
        <authorList>
            <person name="Jaros S."/>
            <person name="Januszkiewicz K."/>
            <person name="Wedrychowicz H."/>
        </authorList>
    </citation>
    <scope>NUCLEOTIDE SEQUENCE [LARGE SCALE GENOMIC DNA]</scope>
    <source>
        <strain evidence="3">Y48</strain>
    </source>
</reference>
<sequence length="80" mass="8626">MLAETIRAIHVGSSGCYGVHRMHAELTIGMAIEVGSGKVRSIMKHLGVQQSSQRPDYEASIKAAKRSAGVSQSRNFVEGR</sequence>
<feature type="domain" description="HTH-like" evidence="2">
    <location>
        <begin position="2"/>
        <end position="54"/>
    </location>
</feature>
<organism evidence="3 4">
    <name type="scientific">Nocardia mangyaensis</name>
    <dbReference type="NCBI Taxonomy" id="2213200"/>
    <lineage>
        <taxon>Bacteria</taxon>
        <taxon>Bacillati</taxon>
        <taxon>Actinomycetota</taxon>
        <taxon>Actinomycetes</taxon>
        <taxon>Mycobacteriales</taxon>
        <taxon>Nocardiaceae</taxon>
        <taxon>Nocardia</taxon>
    </lineage>
</organism>
<dbReference type="EMBL" id="CP018082">
    <property type="protein sequence ID" value="APE37022.1"/>
    <property type="molecule type" value="Genomic_DNA"/>
</dbReference>
<dbReference type="AlphaFoldDB" id="A0A1J0VYD7"/>
<name>A0A1J0VYD7_9NOCA</name>
<dbReference type="RefSeq" id="WP_071930208.1">
    <property type="nucleotide sequence ID" value="NZ_CP018082.1"/>
</dbReference>
<evidence type="ECO:0000259" key="2">
    <source>
        <dbReference type="Pfam" id="PF13276"/>
    </source>
</evidence>
<evidence type="ECO:0000256" key="1">
    <source>
        <dbReference type="SAM" id="MobiDB-lite"/>
    </source>
</evidence>
<feature type="region of interest" description="Disordered" evidence="1">
    <location>
        <begin position="57"/>
        <end position="80"/>
    </location>
</feature>
<gene>
    <name evidence="3" type="ORF">BOX37_27310</name>
</gene>
<evidence type="ECO:0000313" key="3">
    <source>
        <dbReference type="EMBL" id="APE37022.1"/>
    </source>
</evidence>
<protein>
    <recommendedName>
        <fullName evidence="2">HTH-like domain-containing protein</fullName>
    </recommendedName>
</protein>
<evidence type="ECO:0000313" key="4">
    <source>
        <dbReference type="Proteomes" id="UP000183810"/>
    </source>
</evidence>
<dbReference type="KEGG" id="nsl:BOX37_27310"/>
<accession>A0A1J0VYD7</accession>
<feature type="compositionally biased region" description="Polar residues" evidence="1">
    <location>
        <begin position="69"/>
        <end position="80"/>
    </location>
</feature>
<keyword evidence="4" id="KW-1185">Reference proteome</keyword>